<accession>A0A1F6YS08</accession>
<proteinExistence type="predicted"/>
<feature type="coiled-coil region" evidence="1">
    <location>
        <begin position="38"/>
        <end position="73"/>
    </location>
</feature>
<protein>
    <submittedName>
        <fullName evidence="2">Uncharacterized protein</fullName>
    </submittedName>
</protein>
<evidence type="ECO:0000256" key="1">
    <source>
        <dbReference type="SAM" id="Coils"/>
    </source>
</evidence>
<keyword evidence="1" id="KW-0175">Coiled coil</keyword>
<gene>
    <name evidence="2" type="ORF">A2356_03625</name>
</gene>
<dbReference type="STRING" id="1801803.A2356_03625"/>
<name>A0A1F6YS08_9BACT</name>
<organism evidence="2 3">
    <name type="scientific">Candidatus Nomurabacteria bacterium RIFOXYB1_FULL_39_16</name>
    <dbReference type="NCBI Taxonomy" id="1801803"/>
    <lineage>
        <taxon>Bacteria</taxon>
        <taxon>Candidatus Nomuraibacteriota</taxon>
    </lineage>
</organism>
<feature type="coiled-coil region" evidence="1">
    <location>
        <begin position="149"/>
        <end position="202"/>
    </location>
</feature>
<reference evidence="2 3" key="1">
    <citation type="journal article" date="2016" name="Nat. Commun.">
        <title>Thousands of microbial genomes shed light on interconnected biogeochemical processes in an aquifer system.</title>
        <authorList>
            <person name="Anantharaman K."/>
            <person name="Brown C.T."/>
            <person name="Hug L.A."/>
            <person name="Sharon I."/>
            <person name="Castelle C.J."/>
            <person name="Probst A.J."/>
            <person name="Thomas B.C."/>
            <person name="Singh A."/>
            <person name="Wilkins M.J."/>
            <person name="Karaoz U."/>
            <person name="Brodie E.L."/>
            <person name="Williams K.H."/>
            <person name="Hubbard S.S."/>
            <person name="Banfield J.F."/>
        </authorList>
    </citation>
    <scope>NUCLEOTIDE SEQUENCE [LARGE SCALE GENOMIC DNA]</scope>
</reference>
<sequence length="208" mass="23385">MMLVVSTGVARAENDNNGARLGELKLKAEVKGDRDEVRAEMRLQIETTREEAKQKMETLRERVKEETDKVKARVKEMRIVGREKALERFDNAVERISEWQIKVEAKIAELEAKGVAVATAKDFLATSETKLTAAENKIVEINAVLAVSIDELTAENKTKLRTLAEETQTLVVEAHKALRDAIKSLKDEVRIKIEANAKVEAETEDDEE</sequence>
<dbReference type="Proteomes" id="UP000177047">
    <property type="component" value="Unassembled WGS sequence"/>
</dbReference>
<dbReference type="AlphaFoldDB" id="A0A1F6YS08"/>
<dbReference type="EMBL" id="MFWB01000009">
    <property type="protein sequence ID" value="OGJ09171.1"/>
    <property type="molecule type" value="Genomic_DNA"/>
</dbReference>
<comment type="caution">
    <text evidence="2">The sequence shown here is derived from an EMBL/GenBank/DDBJ whole genome shotgun (WGS) entry which is preliminary data.</text>
</comment>
<evidence type="ECO:0000313" key="2">
    <source>
        <dbReference type="EMBL" id="OGJ09171.1"/>
    </source>
</evidence>
<evidence type="ECO:0000313" key="3">
    <source>
        <dbReference type="Proteomes" id="UP000177047"/>
    </source>
</evidence>